<dbReference type="Pfam" id="PF01553">
    <property type="entry name" value="Acyltransferase"/>
    <property type="match status" value="1"/>
</dbReference>
<evidence type="ECO:0000313" key="5">
    <source>
        <dbReference type="EMBL" id="MBL6444721.1"/>
    </source>
</evidence>
<name>A0A937KA62_9BACT</name>
<dbReference type="AlphaFoldDB" id="A0A937KA62"/>
<dbReference type="PANTHER" id="PTHR10434">
    <property type="entry name" value="1-ACYL-SN-GLYCEROL-3-PHOSPHATE ACYLTRANSFERASE"/>
    <property type="match status" value="1"/>
</dbReference>
<proteinExistence type="predicted"/>
<comment type="pathway">
    <text evidence="1">Lipid metabolism.</text>
</comment>
<reference evidence="5" key="1">
    <citation type="submission" date="2021-01" db="EMBL/GenBank/DDBJ databases">
        <title>Fulvivirga kasyanovii gen. nov., sp nov., a novel member of the phylum Bacteroidetes isolated from seawater in a mussel farm.</title>
        <authorList>
            <person name="Zhao L.-H."/>
            <person name="Wang Z.-J."/>
        </authorList>
    </citation>
    <scope>NUCLEOTIDE SEQUENCE</scope>
    <source>
        <strain evidence="5">29W222</strain>
    </source>
</reference>
<feature type="domain" description="Phospholipid/glycerol acyltransferase" evidence="4">
    <location>
        <begin position="29"/>
        <end position="145"/>
    </location>
</feature>
<evidence type="ECO:0000256" key="1">
    <source>
        <dbReference type="ARBA" id="ARBA00005189"/>
    </source>
</evidence>
<sequence length="193" mass="22217">MLKWIFKILFRIRGWKLYRPTPPEAYNCIMVAAPHTSNWDFVYAISALDQLGLNPRFTIKKELNRFPFGKMIENLGALWIDRSPKKGKTVKMSMTQVMAGLFKVAKEPLSLLVTVEGTRSRVSLWKTGFYYAALEAKVPVCLAFMDYKTRVTGVGACFMPSGDIEKDMAIVMDFYRDKHGKYPENFSLDERYS</sequence>
<evidence type="ECO:0000313" key="6">
    <source>
        <dbReference type="Proteomes" id="UP000614216"/>
    </source>
</evidence>
<protein>
    <submittedName>
        <fullName evidence="5">1-acyl-sn-glycerol-3-phosphate acyltransferase</fullName>
    </submittedName>
</protein>
<organism evidence="5 6">
    <name type="scientific">Fulvivirga marina</name>
    <dbReference type="NCBI Taxonomy" id="2494733"/>
    <lineage>
        <taxon>Bacteria</taxon>
        <taxon>Pseudomonadati</taxon>
        <taxon>Bacteroidota</taxon>
        <taxon>Cytophagia</taxon>
        <taxon>Cytophagales</taxon>
        <taxon>Fulvivirgaceae</taxon>
        <taxon>Fulvivirga</taxon>
    </lineage>
</organism>
<dbReference type="GO" id="GO:0006654">
    <property type="term" value="P:phosphatidic acid biosynthetic process"/>
    <property type="evidence" value="ECO:0007669"/>
    <property type="project" value="TreeGrafter"/>
</dbReference>
<dbReference type="GO" id="GO:0003841">
    <property type="term" value="F:1-acylglycerol-3-phosphate O-acyltransferase activity"/>
    <property type="evidence" value="ECO:0007669"/>
    <property type="project" value="TreeGrafter"/>
</dbReference>
<comment type="caution">
    <text evidence="5">The sequence shown here is derived from an EMBL/GenBank/DDBJ whole genome shotgun (WGS) entry which is preliminary data.</text>
</comment>
<dbReference type="RefSeq" id="WP_202854266.1">
    <property type="nucleotide sequence ID" value="NZ_JAEUGD010000001.1"/>
</dbReference>
<keyword evidence="6" id="KW-1185">Reference proteome</keyword>
<accession>A0A937KA62</accession>
<dbReference type="SUPFAM" id="SSF69593">
    <property type="entry name" value="Glycerol-3-phosphate (1)-acyltransferase"/>
    <property type="match status" value="1"/>
</dbReference>
<dbReference type="Proteomes" id="UP000614216">
    <property type="component" value="Unassembled WGS sequence"/>
</dbReference>
<gene>
    <name evidence="5" type="ORF">JMN32_00265</name>
</gene>
<dbReference type="InterPro" id="IPR002123">
    <property type="entry name" value="Plipid/glycerol_acylTrfase"/>
</dbReference>
<evidence type="ECO:0000259" key="4">
    <source>
        <dbReference type="SMART" id="SM00563"/>
    </source>
</evidence>
<evidence type="ECO:0000256" key="3">
    <source>
        <dbReference type="ARBA" id="ARBA00023315"/>
    </source>
</evidence>
<keyword evidence="2" id="KW-0808">Transferase</keyword>
<dbReference type="PANTHER" id="PTHR10434:SF9">
    <property type="entry name" value="PHOSPHOLIPID_GLYCEROL ACYLTRANSFERASE DOMAIN-CONTAINING PROTEIN"/>
    <property type="match status" value="1"/>
</dbReference>
<evidence type="ECO:0000256" key="2">
    <source>
        <dbReference type="ARBA" id="ARBA00022679"/>
    </source>
</evidence>
<dbReference type="SMART" id="SM00563">
    <property type="entry name" value="PlsC"/>
    <property type="match status" value="1"/>
</dbReference>
<keyword evidence="3 5" id="KW-0012">Acyltransferase</keyword>
<dbReference type="EMBL" id="JAEUGD010000001">
    <property type="protein sequence ID" value="MBL6444721.1"/>
    <property type="molecule type" value="Genomic_DNA"/>
</dbReference>